<dbReference type="Gene3D" id="3.90.550.10">
    <property type="entry name" value="Spore Coat Polysaccharide Biosynthesis Protein SpsA, Chain A"/>
    <property type="match status" value="1"/>
</dbReference>
<dbReference type="PANTHER" id="PTHR43584:SF3">
    <property type="entry name" value="BIFUNCTIONAL PROTEIN GLMU"/>
    <property type="match status" value="1"/>
</dbReference>
<keyword evidence="9 18" id="KW-0460">Magnesium</keyword>
<dbReference type="PANTHER" id="PTHR43584">
    <property type="entry name" value="NUCLEOTIDYL TRANSFERASE"/>
    <property type="match status" value="1"/>
</dbReference>
<dbReference type="EC" id="2.3.1.157" evidence="18"/>
<dbReference type="GO" id="GO:0003977">
    <property type="term" value="F:UDP-N-acetylglucosamine diphosphorylase activity"/>
    <property type="evidence" value="ECO:0007669"/>
    <property type="project" value="UniProtKB-UniRule"/>
</dbReference>
<evidence type="ECO:0000259" key="19">
    <source>
        <dbReference type="Pfam" id="PF12804"/>
    </source>
</evidence>
<comment type="similarity">
    <text evidence="2 18">In the C-terminal section; belongs to the transferase hexapeptide repeat family.</text>
</comment>
<feature type="binding site" evidence="18">
    <location>
        <position position="372"/>
    </location>
    <ligand>
        <name>UDP-N-acetyl-alpha-D-glucosamine</name>
        <dbReference type="ChEBI" id="CHEBI:57705"/>
    </ligand>
</feature>
<organism evidence="20">
    <name type="scientific">Aureimonas altamirensis</name>
    <dbReference type="NCBI Taxonomy" id="370622"/>
    <lineage>
        <taxon>Bacteria</taxon>
        <taxon>Pseudomonadati</taxon>
        <taxon>Pseudomonadota</taxon>
        <taxon>Alphaproteobacteria</taxon>
        <taxon>Hyphomicrobiales</taxon>
        <taxon>Aurantimonadaceae</taxon>
        <taxon>Aureimonas</taxon>
    </lineage>
</organism>
<dbReference type="NCBIfam" id="NF010933">
    <property type="entry name" value="PRK14353.1"/>
    <property type="match status" value="1"/>
</dbReference>
<comment type="pathway">
    <text evidence="18">Nucleotide-sugar biosynthesis; UDP-N-acetyl-alpha-D-glucosamine biosynthesis; UDP-N-acetyl-alpha-D-glucosamine from N-acetyl-alpha-D-glucosamine 1-phosphate: step 1/1.</text>
</comment>
<protein>
    <recommendedName>
        <fullName evidence="18">Bifunctional protein GlmU</fullName>
    </recommendedName>
    <domain>
        <recommendedName>
            <fullName evidence="18">UDP-N-acetylglucosamine pyrophosphorylase</fullName>
            <ecNumber evidence="18">2.7.7.23</ecNumber>
        </recommendedName>
        <alternativeName>
            <fullName evidence="18">N-acetylglucosamine-1-phosphate uridyltransferase</fullName>
        </alternativeName>
    </domain>
    <domain>
        <recommendedName>
            <fullName evidence="18">Glucosamine-1-phosphate N-acetyltransferase</fullName>
            <ecNumber evidence="18">2.3.1.157</ecNumber>
        </recommendedName>
    </domain>
</protein>
<dbReference type="Gene3D" id="2.160.10.10">
    <property type="entry name" value="Hexapeptide repeat proteins"/>
    <property type="match status" value="1"/>
</dbReference>
<dbReference type="Pfam" id="PF12804">
    <property type="entry name" value="NTP_transf_3"/>
    <property type="match status" value="1"/>
</dbReference>
<dbReference type="SUPFAM" id="SSF53448">
    <property type="entry name" value="Nucleotide-diphospho-sugar transferases"/>
    <property type="match status" value="1"/>
</dbReference>
<evidence type="ECO:0000256" key="16">
    <source>
        <dbReference type="ARBA" id="ARBA00048493"/>
    </source>
</evidence>
<comment type="caution">
    <text evidence="18">Lacks conserved residue(s) required for the propagation of feature annotation.</text>
</comment>
<feature type="binding site" evidence="18">
    <location>
        <position position="328"/>
    </location>
    <ligand>
        <name>UDP-N-acetyl-alpha-D-glucosamine</name>
        <dbReference type="ChEBI" id="CHEBI:57705"/>
    </ligand>
</feature>
<evidence type="ECO:0000256" key="8">
    <source>
        <dbReference type="ARBA" id="ARBA00022737"/>
    </source>
</evidence>
<dbReference type="GO" id="GO:0000902">
    <property type="term" value="P:cell morphogenesis"/>
    <property type="evidence" value="ECO:0007669"/>
    <property type="project" value="UniProtKB-UniRule"/>
</dbReference>
<feature type="binding site" evidence="18">
    <location>
        <begin position="92"/>
        <end position="93"/>
    </location>
    <ligand>
        <name>UDP-N-acetyl-alpha-D-glucosamine</name>
        <dbReference type="ChEBI" id="CHEBI:57705"/>
    </ligand>
</feature>
<evidence type="ECO:0000256" key="3">
    <source>
        <dbReference type="ARBA" id="ARBA00007947"/>
    </source>
</evidence>
<evidence type="ECO:0000256" key="6">
    <source>
        <dbReference type="ARBA" id="ARBA00022695"/>
    </source>
</evidence>
<evidence type="ECO:0000256" key="2">
    <source>
        <dbReference type="ARBA" id="ARBA00007707"/>
    </source>
</evidence>
<feature type="binding site" evidence="18">
    <location>
        <position position="153"/>
    </location>
    <ligand>
        <name>UDP-N-acetyl-alpha-D-glucosamine</name>
        <dbReference type="ChEBI" id="CHEBI:57705"/>
    </ligand>
</feature>
<evidence type="ECO:0000256" key="18">
    <source>
        <dbReference type="HAMAP-Rule" id="MF_01631"/>
    </source>
</evidence>
<feature type="binding site" evidence="18">
    <location>
        <position position="435"/>
    </location>
    <ligand>
        <name>acetyl-CoA</name>
        <dbReference type="ChEBI" id="CHEBI:57288"/>
    </ligand>
</feature>
<dbReference type="NCBIfam" id="TIGR01173">
    <property type="entry name" value="glmU"/>
    <property type="match status" value="1"/>
</dbReference>
<dbReference type="GO" id="GO:0009252">
    <property type="term" value="P:peptidoglycan biosynthetic process"/>
    <property type="evidence" value="ECO:0007669"/>
    <property type="project" value="UniProtKB-UniRule"/>
</dbReference>
<feature type="domain" description="MobA-like NTP transferase" evidence="19">
    <location>
        <begin position="18"/>
        <end position="154"/>
    </location>
</feature>
<feature type="binding site" evidence="18">
    <location>
        <position position="182"/>
    </location>
    <ligand>
        <name>UDP-N-acetyl-alpha-D-glucosamine</name>
        <dbReference type="ChEBI" id="CHEBI:57705"/>
    </ligand>
</feature>
<feature type="binding site" evidence="18">
    <location>
        <position position="34"/>
    </location>
    <ligand>
        <name>UDP-N-acetyl-alpha-D-glucosamine</name>
        <dbReference type="ChEBI" id="CHEBI:57705"/>
    </ligand>
</feature>
<dbReference type="GO" id="GO:0000287">
    <property type="term" value="F:magnesium ion binding"/>
    <property type="evidence" value="ECO:0007669"/>
    <property type="project" value="UniProtKB-UniRule"/>
</dbReference>
<dbReference type="InterPro" id="IPR025877">
    <property type="entry name" value="MobA-like_NTP_Trfase"/>
</dbReference>
<dbReference type="GO" id="GO:0009245">
    <property type="term" value="P:lipid A biosynthetic process"/>
    <property type="evidence" value="ECO:0007669"/>
    <property type="project" value="UniProtKB-UniRule"/>
</dbReference>
<feature type="binding site" evidence="18">
    <location>
        <begin position="381"/>
        <end position="382"/>
    </location>
    <ligand>
        <name>acetyl-CoA</name>
        <dbReference type="ChEBI" id="CHEBI:57288"/>
    </ligand>
</feature>
<evidence type="ECO:0000256" key="7">
    <source>
        <dbReference type="ARBA" id="ARBA00022723"/>
    </source>
</evidence>
<keyword evidence="10 18" id="KW-0133">Cell shape</keyword>
<feature type="binding site" evidence="18">
    <location>
        <position position="239"/>
    </location>
    <ligand>
        <name>UDP-N-acetyl-alpha-D-glucosamine</name>
        <dbReference type="ChEBI" id="CHEBI:57705"/>
    </ligand>
</feature>
<evidence type="ECO:0000256" key="9">
    <source>
        <dbReference type="ARBA" id="ARBA00022842"/>
    </source>
</evidence>
<evidence type="ECO:0000256" key="11">
    <source>
        <dbReference type="ARBA" id="ARBA00022984"/>
    </source>
</evidence>
<evidence type="ECO:0000256" key="17">
    <source>
        <dbReference type="ARBA" id="ARBA00049628"/>
    </source>
</evidence>
<comment type="pathway">
    <text evidence="18">Nucleotide-sugar biosynthesis; UDP-N-acetyl-alpha-D-glucosamine biosynthesis; N-acetyl-alpha-D-glucosamine 1-phosphate from alpha-D-glucosamine 6-phosphate (route II): step 2/2.</text>
</comment>
<keyword evidence="14 18" id="KW-0961">Cell wall biogenesis/degradation</keyword>
<keyword evidence="12 18" id="KW-0511">Multifunctional enzyme</keyword>
<evidence type="ECO:0000256" key="1">
    <source>
        <dbReference type="ARBA" id="ARBA00004496"/>
    </source>
</evidence>
<keyword evidence="11 18" id="KW-0573">Peptidoglycan synthesis</keyword>
<feature type="binding site" evidence="18">
    <location>
        <position position="361"/>
    </location>
    <ligand>
        <name>UDP-N-acetyl-alpha-D-glucosamine</name>
        <dbReference type="ChEBI" id="CHEBI:57705"/>
    </ligand>
</feature>
<comment type="subunit">
    <text evidence="18">Homotrimer.</text>
</comment>
<feature type="binding site" evidence="18">
    <location>
        <position position="87"/>
    </location>
    <ligand>
        <name>UDP-N-acetyl-alpha-D-glucosamine</name>
        <dbReference type="ChEBI" id="CHEBI:57705"/>
    </ligand>
</feature>
<evidence type="ECO:0000256" key="14">
    <source>
        <dbReference type="ARBA" id="ARBA00023316"/>
    </source>
</evidence>
<comment type="similarity">
    <text evidence="3 18">In the N-terminal section; belongs to the N-acetylglucosamine-1-phosphate uridyltransferase family.</text>
</comment>
<feature type="binding site" evidence="18">
    <location>
        <position position="400"/>
    </location>
    <ligand>
        <name>acetyl-CoA</name>
        <dbReference type="ChEBI" id="CHEBI:57288"/>
    </ligand>
</feature>
<evidence type="ECO:0000256" key="5">
    <source>
        <dbReference type="ARBA" id="ARBA00022679"/>
    </source>
</evidence>
<dbReference type="EC" id="2.7.7.23" evidence="18"/>
<comment type="catalytic activity">
    <reaction evidence="16 18">
        <text>N-acetyl-alpha-D-glucosamine 1-phosphate + UTP + H(+) = UDP-N-acetyl-alpha-D-glucosamine + diphosphate</text>
        <dbReference type="Rhea" id="RHEA:13509"/>
        <dbReference type="ChEBI" id="CHEBI:15378"/>
        <dbReference type="ChEBI" id="CHEBI:33019"/>
        <dbReference type="ChEBI" id="CHEBI:46398"/>
        <dbReference type="ChEBI" id="CHEBI:57705"/>
        <dbReference type="ChEBI" id="CHEBI:57776"/>
        <dbReference type="EC" id="2.7.7.23"/>
    </reaction>
</comment>
<feature type="binding site" evidence="18">
    <location>
        <position position="418"/>
    </location>
    <ligand>
        <name>acetyl-CoA</name>
        <dbReference type="ChEBI" id="CHEBI:57288"/>
    </ligand>
</feature>
<dbReference type="GO" id="GO:0008360">
    <property type="term" value="P:regulation of cell shape"/>
    <property type="evidence" value="ECO:0007669"/>
    <property type="project" value="UniProtKB-KW"/>
</dbReference>
<dbReference type="GO" id="GO:0016020">
    <property type="term" value="C:membrane"/>
    <property type="evidence" value="ECO:0007669"/>
    <property type="project" value="GOC"/>
</dbReference>
<feature type="region of interest" description="N-acetyltransferase" evidence="18">
    <location>
        <begin position="263"/>
        <end position="466"/>
    </location>
</feature>
<feature type="active site" description="Proton acceptor" evidence="18">
    <location>
        <position position="358"/>
    </location>
</feature>
<gene>
    <name evidence="18" type="primary">glmU</name>
</gene>
<keyword evidence="4 18" id="KW-0963">Cytoplasm</keyword>
<dbReference type="CDD" id="cd03353">
    <property type="entry name" value="LbH_GlmU_C"/>
    <property type="match status" value="1"/>
</dbReference>
<dbReference type="InterPro" id="IPR038009">
    <property type="entry name" value="GlmU_C_LbH"/>
</dbReference>
<feature type="binding site" evidence="18">
    <location>
        <position position="239"/>
    </location>
    <ligand>
        <name>Mg(2+)</name>
        <dbReference type="ChEBI" id="CHEBI:18420"/>
    </ligand>
</feature>
<comment type="pathway">
    <text evidence="18">Bacterial outer membrane biogenesis; LPS lipid A biosynthesis.</text>
</comment>
<feature type="region of interest" description="Pyrophosphorylase" evidence="18">
    <location>
        <begin position="1"/>
        <end position="241"/>
    </location>
</feature>
<name>A0A0P0YXV1_9HYPH</name>
<feature type="binding site" evidence="18">
    <location>
        <position position="167"/>
    </location>
    <ligand>
        <name>UDP-N-acetyl-alpha-D-glucosamine</name>
        <dbReference type="ChEBI" id="CHEBI:57705"/>
    </ligand>
</feature>
<dbReference type="InterPro" id="IPR001451">
    <property type="entry name" value="Hexapep"/>
</dbReference>
<dbReference type="InterPro" id="IPR011004">
    <property type="entry name" value="Trimer_LpxA-like_sf"/>
</dbReference>
<dbReference type="EMBL" id="LC066371">
    <property type="protein sequence ID" value="BAT26323.1"/>
    <property type="molecule type" value="Genomic_DNA"/>
</dbReference>
<dbReference type="GO" id="GO:0006048">
    <property type="term" value="P:UDP-N-acetylglucosamine biosynthetic process"/>
    <property type="evidence" value="ECO:0007669"/>
    <property type="project" value="UniProtKB-UniPathway"/>
</dbReference>
<feature type="binding site" evidence="18">
    <location>
        <position position="346"/>
    </location>
    <ligand>
        <name>UDP-N-acetyl-alpha-D-glucosamine</name>
        <dbReference type="ChEBI" id="CHEBI:57705"/>
    </ligand>
</feature>
<evidence type="ECO:0000256" key="4">
    <source>
        <dbReference type="ARBA" id="ARBA00022490"/>
    </source>
</evidence>
<dbReference type="InterPro" id="IPR050065">
    <property type="entry name" value="GlmU-like"/>
</dbReference>
<comment type="function">
    <text evidence="17 18">Catalyzes the last two sequential reactions in the de novo biosynthetic pathway for UDP-N-acetylglucosamine (UDP-GlcNAc). The C-terminal domain catalyzes the transfer of acetyl group from acetyl coenzyme A to glucosamine-1-phosphate (GlcN-1-P) to produce N-acetylglucosamine-1-phosphate (GlcNAc-1-P), which is converted into UDP-GlcNAc by the transfer of uridine 5-monophosphate (from uridine 5-triphosphate), a reaction catalyzed by the N-terminal domain.</text>
</comment>
<evidence type="ECO:0000313" key="20">
    <source>
        <dbReference type="EMBL" id="BAT26323.1"/>
    </source>
</evidence>
<dbReference type="UniPathway" id="UPA00973"/>
<sequence>MLPPTDEWILMTRTCLTIILAAGEGTRMKSGRAKVLHPVAGLPLVCHVAAAAQKAGADAIALVTGRDAEAVEAAVAIYHGGVQSFRQVERLGTAHAVLAAEPQIDHGYDDILVLFGDTPLLTPESLAKARAQLADGAGVVVFGFHAKNPTGYGRLVTENGELVAIREERDASPQEREITFCNGGLMALDGRRVAPLLRRIGNQNAKGEYYLTDIVALAREAGERVIAMETEESELQGVNDRADLASVEAAWQARRRRQVMEAGVTMIDPATVFLSFDTQIAADCVLEPNVFFGPGVSVGPGCTIHAFCHIEGATLAGHSQIGPFARLRPGTELADEAKVGNFCETKNAKVERGAKINHLSYIGDARVGAQANIGAGTITCNYDGALKHHTDIGAETFIGSNSSLVAPISIGDGAYVASGSVLTDDVPADALAFGRARQVVKDGRGLAIRQRNAAAKAARKAGKQSG</sequence>
<comment type="cofactor">
    <cofactor evidence="18">
        <name>Mg(2+)</name>
        <dbReference type="ChEBI" id="CHEBI:18420"/>
    </cofactor>
    <text evidence="18">Binds 1 Mg(2+) ion per subunit.</text>
</comment>
<evidence type="ECO:0000256" key="10">
    <source>
        <dbReference type="ARBA" id="ARBA00022960"/>
    </source>
</evidence>
<dbReference type="InterPro" id="IPR029044">
    <property type="entry name" value="Nucleotide-diphossugar_trans"/>
</dbReference>
<keyword evidence="13 18" id="KW-0012">Acyltransferase</keyword>
<evidence type="ECO:0000256" key="13">
    <source>
        <dbReference type="ARBA" id="ARBA00023315"/>
    </source>
</evidence>
<dbReference type="UniPathway" id="UPA00113">
    <property type="reaction ID" value="UER00532"/>
</dbReference>
<keyword evidence="8 18" id="KW-0677">Repeat</keyword>
<comment type="catalytic activity">
    <reaction evidence="15 18">
        <text>alpha-D-glucosamine 1-phosphate + acetyl-CoA = N-acetyl-alpha-D-glucosamine 1-phosphate + CoA + H(+)</text>
        <dbReference type="Rhea" id="RHEA:13725"/>
        <dbReference type="ChEBI" id="CHEBI:15378"/>
        <dbReference type="ChEBI" id="CHEBI:57287"/>
        <dbReference type="ChEBI" id="CHEBI:57288"/>
        <dbReference type="ChEBI" id="CHEBI:57776"/>
        <dbReference type="ChEBI" id="CHEBI:58516"/>
        <dbReference type="EC" id="2.3.1.157"/>
    </reaction>
</comment>
<evidence type="ECO:0000256" key="12">
    <source>
        <dbReference type="ARBA" id="ARBA00023268"/>
    </source>
</evidence>
<comment type="subcellular location">
    <subcellularLocation>
        <location evidence="1 18">Cytoplasm</location>
    </subcellularLocation>
</comment>
<dbReference type="GO" id="GO:0019134">
    <property type="term" value="F:glucosamine-1-phosphate N-acetyltransferase activity"/>
    <property type="evidence" value="ECO:0007669"/>
    <property type="project" value="UniProtKB-UniRule"/>
</dbReference>
<feature type="binding site" evidence="18">
    <location>
        <begin position="20"/>
        <end position="23"/>
    </location>
    <ligand>
        <name>UDP-N-acetyl-alpha-D-glucosamine</name>
        <dbReference type="ChEBI" id="CHEBI:57705"/>
    </ligand>
</feature>
<dbReference type="Pfam" id="PF00132">
    <property type="entry name" value="Hexapep"/>
    <property type="match status" value="2"/>
</dbReference>
<proteinExistence type="inferred from homology"/>
<dbReference type="GO" id="GO:0005737">
    <property type="term" value="C:cytoplasm"/>
    <property type="evidence" value="ECO:0007669"/>
    <property type="project" value="UniProtKB-SubCell"/>
</dbReference>
<dbReference type="HAMAP" id="MF_01631">
    <property type="entry name" value="GlmU"/>
    <property type="match status" value="1"/>
</dbReference>
<keyword evidence="7 18" id="KW-0479">Metal-binding</keyword>
<accession>A0A0P0YXV1</accession>
<feature type="binding site" evidence="18">
    <location>
        <position position="117"/>
    </location>
    <ligand>
        <name>Mg(2+)</name>
        <dbReference type="ChEBI" id="CHEBI:18420"/>
    </ligand>
</feature>
<keyword evidence="6 18" id="KW-0548">Nucleotidyltransferase</keyword>
<dbReference type="InterPro" id="IPR005882">
    <property type="entry name" value="Bifunctional_GlmU"/>
</dbReference>
<dbReference type="AlphaFoldDB" id="A0A0P0YXV1"/>
<dbReference type="PROSITE" id="PS00101">
    <property type="entry name" value="HEXAPEP_TRANSFERASES"/>
    <property type="match status" value="1"/>
</dbReference>
<reference evidence="20" key="1">
    <citation type="journal article" date="2015" name="Proc. Natl. Acad. Sci. U.S.A.">
        <title>Bacterial clade with the ribosomal RNA operon on a small plasmid rather than the chromosome.</title>
        <authorList>
            <person name="Anda M."/>
            <person name="Ohtsubo Y."/>
            <person name="Okubo T."/>
            <person name="Sugawara M."/>
            <person name="Nagata Y."/>
            <person name="Tsuda M."/>
            <person name="Minamisawa K."/>
            <person name="Mitsui H."/>
        </authorList>
    </citation>
    <scope>NUCLEOTIDE SEQUENCE</scope>
    <source>
        <strain evidence="20">DSM 21988</strain>
    </source>
</reference>
<dbReference type="CDD" id="cd02540">
    <property type="entry name" value="GT2_GlmU_N_bac"/>
    <property type="match status" value="1"/>
</dbReference>
<dbReference type="GO" id="GO:0071555">
    <property type="term" value="P:cell wall organization"/>
    <property type="evidence" value="ECO:0007669"/>
    <property type="project" value="UniProtKB-KW"/>
</dbReference>
<keyword evidence="5 18" id="KW-0808">Transferase</keyword>
<dbReference type="SUPFAM" id="SSF51161">
    <property type="entry name" value="Trimeric LpxA-like enzymes"/>
    <property type="match status" value="1"/>
</dbReference>
<feature type="binding site" evidence="18">
    <location>
        <position position="375"/>
    </location>
    <ligand>
        <name>acetyl-CoA</name>
        <dbReference type="ChEBI" id="CHEBI:57288"/>
    </ligand>
</feature>
<dbReference type="InterPro" id="IPR018357">
    <property type="entry name" value="Hexapep_transf_CS"/>
</dbReference>
<evidence type="ECO:0000256" key="15">
    <source>
        <dbReference type="ARBA" id="ARBA00048247"/>
    </source>
</evidence>
<feature type="region of interest" description="Linker" evidence="18">
    <location>
        <begin position="242"/>
        <end position="262"/>
    </location>
</feature>